<proteinExistence type="predicted"/>
<evidence type="ECO:0000259" key="1">
    <source>
        <dbReference type="PROSITE" id="PS50209"/>
    </source>
</evidence>
<dbReference type="AlphaFoldDB" id="T1ESV9"/>
<dbReference type="EnsemblMetazoa" id="HelroT162585">
    <property type="protein sequence ID" value="HelroP162585"/>
    <property type="gene ID" value="HelroG162585"/>
</dbReference>
<dbReference type="InterPro" id="IPR001315">
    <property type="entry name" value="CARD"/>
</dbReference>
<dbReference type="CDD" id="cd01671">
    <property type="entry name" value="CARD"/>
    <property type="match status" value="1"/>
</dbReference>
<protein>
    <recommendedName>
        <fullName evidence="1">CARD domain-containing protein</fullName>
    </recommendedName>
</protein>
<accession>T1ESV9</accession>
<dbReference type="HOGENOM" id="CLU_2161072_0_0_1"/>
<dbReference type="CTD" id="20199659"/>
<evidence type="ECO:0000313" key="3">
    <source>
        <dbReference type="EnsemblMetazoa" id="HelroP162585"/>
    </source>
</evidence>
<evidence type="ECO:0000313" key="4">
    <source>
        <dbReference type="Proteomes" id="UP000015101"/>
    </source>
</evidence>
<dbReference type="EMBL" id="KB097143">
    <property type="protein sequence ID" value="ESN99097.1"/>
    <property type="molecule type" value="Genomic_DNA"/>
</dbReference>
<dbReference type="EMBL" id="AMQM01001114">
    <property type="status" value="NOT_ANNOTATED_CDS"/>
    <property type="molecule type" value="Genomic_DNA"/>
</dbReference>
<reference evidence="2 4" key="2">
    <citation type="journal article" date="2013" name="Nature">
        <title>Insights into bilaterian evolution from three spiralian genomes.</title>
        <authorList>
            <person name="Simakov O."/>
            <person name="Marletaz F."/>
            <person name="Cho S.J."/>
            <person name="Edsinger-Gonzales E."/>
            <person name="Havlak P."/>
            <person name="Hellsten U."/>
            <person name="Kuo D.H."/>
            <person name="Larsson T."/>
            <person name="Lv J."/>
            <person name="Arendt D."/>
            <person name="Savage R."/>
            <person name="Osoegawa K."/>
            <person name="de Jong P."/>
            <person name="Grimwood J."/>
            <person name="Chapman J.A."/>
            <person name="Shapiro H."/>
            <person name="Aerts A."/>
            <person name="Otillar R.P."/>
            <person name="Terry A.Y."/>
            <person name="Boore J.L."/>
            <person name="Grigoriev I.V."/>
            <person name="Lindberg D.R."/>
            <person name="Seaver E.C."/>
            <person name="Weisblat D.A."/>
            <person name="Putnam N.H."/>
            <person name="Rokhsar D.S."/>
        </authorList>
    </citation>
    <scope>NUCLEOTIDE SEQUENCE</scope>
</reference>
<reference evidence="3" key="3">
    <citation type="submission" date="2015-06" db="UniProtKB">
        <authorList>
            <consortium name="EnsemblMetazoa"/>
        </authorList>
    </citation>
    <scope>IDENTIFICATION</scope>
</reference>
<dbReference type="PROSITE" id="PS50209">
    <property type="entry name" value="CARD"/>
    <property type="match status" value="1"/>
</dbReference>
<evidence type="ECO:0000313" key="2">
    <source>
        <dbReference type="EMBL" id="ESN99097.1"/>
    </source>
</evidence>
<organism evidence="3 4">
    <name type="scientific">Helobdella robusta</name>
    <name type="common">Californian leech</name>
    <dbReference type="NCBI Taxonomy" id="6412"/>
    <lineage>
        <taxon>Eukaryota</taxon>
        <taxon>Metazoa</taxon>
        <taxon>Spiralia</taxon>
        <taxon>Lophotrochozoa</taxon>
        <taxon>Annelida</taxon>
        <taxon>Clitellata</taxon>
        <taxon>Hirudinea</taxon>
        <taxon>Rhynchobdellida</taxon>
        <taxon>Glossiphoniidae</taxon>
        <taxon>Helobdella</taxon>
    </lineage>
</organism>
<reference evidence="4" key="1">
    <citation type="submission" date="2012-12" db="EMBL/GenBank/DDBJ databases">
        <authorList>
            <person name="Hellsten U."/>
            <person name="Grimwood J."/>
            <person name="Chapman J.A."/>
            <person name="Shapiro H."/>
            <person name="Aerts A."/>
            <person name="Otillar R.P."/>
            <person name="Terry A.Y."/>
            <person name="Boore J.L."/>
            <person name="Simakov O."/>
            <person name="Marletaz F."/>
            <person name="Cho S.-J."/>
            <person name="Edsinger-Gonzales E."/>
            <person name="Havlak P."/>
            <person name="Kuo D.-H."/>
            <person name="Larsson T."/>
            <person name="Lv J."/>
            <person name="Arendt D."/>
            <person name="Savage R."/>
            <person name="Osoegawa K."/>
            <person name="de Jong P."/>
            <person name="Lindberg D.R."/>
            <person name="Seaver E.C."/>
            <person name="Weisblat D.A."/>
            <person name="Putnam N.H."/>
            <person name="Grigoriev I.V."/>
            <person name="Rokhsar D.S."/>
        </authorList>
    </citation>
    <scope>NUCLEOTIDE SEQUENCE</scope>
</reference>
<keyword evidence="4" id="KW-1185">Reference proteome</keyword>
<dbReference type="InterPro" id="IPR011029">
    <property type="entry name" value="DEATH-like_dom_sf"/>
</dbReference>
<dbReference type="Gene3D" id="1.10.533.10">
    <property type="entry name" value="Death Domain, Fas"/>
    <property type="match status" value="1"/>
</dbReference>
<sequence>MDSEHREKLSSIHRPFLVKNLCLTEEFFVILLETKTMTKELIEKVQLDKSDPISCFLDHLVRREDSAYNCFLEALLKTSQENIVKVLEPRFTYNNSNCTRPVNVNIFSLFT</sequence>
<dbReference type="GeneID" id="20199659"/>
<feature type="domain" description="CARD" evidence="1">
    <location>
        <begin position="2"/>
        <end position="90"/>
    </location>
</feature>
<name>T1ESV9_HELRO</name>
<dbReference type="GO" id="GO:0042981">
    <property type="term" value="P:regulation of apoptotic process"/>
    <property type="evidence" value="ECO:0007669"/>
    <property type="project" value="InterPro"/>
</dbReference>
<dbReference type="SUPFAM" id="SSF47986">
    <property type="entry name" value="DEATH domain"/>
    <property type="match status" value="1"/>
</dbReference>
<dbReference type="KEGG" id="hro:HELRODRAFT_162585"/>
<dbReference type="Proteomes" id="UP000015101">
    <property type="component" value="Unassembled WGS sequence"/>
</dbReference>
<dbReference type="InParanoid" id="T1ESV9"/>
<gene>
    <name evidence="3" type="primary">20199659</name>
    <name evidence="2" type="ORF">HELRODRAFT_162585</name>
</gene>
<dbReference type="RefSeq" id="XP_009022998.1">
    <property type="nucleotide sequence ID" value="XM_009024750.1"/>
</dbReference>